<evidence type="ECO:0000259" key="7">
    <source>
        <dbReference type="Pfam" id="PF02687"/>
    </source>
</evidence>
<evidence type="ECO:0000313" key="8">
    <source>
        <dbReference type="EMBL" id="RDU68835.1"/>
    </source>
</evidence>
<name>A0A3D8IV83_9HELI</name>
<keyword evidence="2" id="KW-1003">Cell membrane</keyword>
<organism evidence="8 9">
    <name type="scientific">Helicobacter cholecystus</name>
    <dbReference type="NCBI Taxonomy" id="45498"/>
    <lineage>
        <taxon>Bacteria</taxon>
        <taxon>Pseudomonadati</taxon>
        <taxon>Campylobacterota</taxon>
        <taxon>Epsilonproteobacteria</taxon>
        <taxon>Campylobacterales</taxon>
        <taxon>Helicobacteraceae</taxon>
        <taxon>Helicobacter</taxon>
    </lineage>
</organism>
<comment type="subcellular location">
    <subcellularLocation>
        <location evidence="1">Cell membrane</location>
        <topology evidence="1">Multi-pass membrane protein</topology>
    </subcellularLocation>
</comment>
<dbReference type="GO" id="GO:0005886">
    <property type="term" value="C:plasma membrane"/>
    <property type="evidence" value="ECO:0007669"/>
    <property type="project" value="UniProtKB-SubCell"/>
</dbReference>
<feature type="transmembrane region" description="Helical" evidence="6">
    <location>
        <begin position="244"/>
        <end position="264"/>
    </location>
</feature>
<keyword evidence="9" id="KW-1185">Reference proteome</keyword>
<dbReference type="OrthoDB" id="5348519at2"/>
<keyword evidence="4 6" id="KW-1133">Transmembrane helix</keyword>
<dbReference type="Pfam" id="PF02687">
    <property type="entry name" value="FtsX"/>
    <property type="match status" value="1"/>
</dbReference>
<evidence type="ECO:0000256" key="4">
    <source>
        <dbReference type="ARBA" id="ARBA00022989"/>
    </source>
</evidence>
<sequence>MRFIKQHLSLIFPLVMLLFSLESAMLVNRAVLEHEKKLSQDYSIVIASKTPISFTQLQSKIKEVKDMREIDPQVVLKELEHTISAENLDFLKSQLPLFYSITLFIFPNQSELKRINTALLSIPGVQKAELFAKTHSKVYRLLLLLKKSILFFGGLLGILSIVLMVKQVEIWHLQHSKRMEIMSYLGAPSWTKNKILFKLAIIDSFISSFFVIVGIFYVLESQEFYTLFTSLQIDNVIFTPVRDFLSLLLVSVVISVLSAIIVIVRQKDY</sequence>
<dbReference type="RefSeq" id="WP_104723408.1">
    <property type="nucleotide sequence ID" value="NZ_FZNE01000001.1"/>
</dbReference>
<keyword evidence="8" id="KW-0131">Cell cycle</keyword>
<keyword evidence="5 6" id="KW-0472">Membrane</keyword>
<dbReference type="AlphaFoldDB" id="A0A3D8IV83"/>
<dbReference type="InterPro" id="IPR003838">
    <property type="entry name" value="ABC3_permease_C"/>
</dbReference>
<evidence type="ECO:0000256" key="5">
    <source>
        <dbReference type="ARBA" id="ARBA00023136"/>
    </source>
</evidence>
<feature type="transmembrane region" description="Helical" evidence="6">
    <location>
        <begin position="149"/>
        <end position="174"/>
    </location>
</feature>
<dbReference type="GO" id="GO:0032153">
    <property type="term" value="C:cell division site"/>
    <property type="evidence" value="ECO:0007669"/>
    <property type="project" value="TreeGrafter"/>
</dbReference>
<dbReference type="InterPro" id="IPR004513">
    <property type="entry name" value="FtsX"/>
</dbReference>
<proteinExistence type="predicted"/>
<accession>A0A3D8IV83</accession>
<dbReference type="PANTHER" id="PTHR47755:SF1">
    <property type="entry name" value="CELL DIVISION PROTEIN FTSX"/>
    <property type="match status" value="1"/>
</dbReference>
<feature type="transmembrane region" description="Helical" evidence="6">
    <location>
        <begin position="195"/>
        <end position="219"/>
    </location>
</feature>
<feature type="domain" description="ABC3 transporter permease C-terminal" evidence="7">
    <location>
        <begin position="151"/>
        <end position="265"/>
    </location>
</feature>
<gene>
    <name evidence="8" type="ORF">CQA62_05465</name>
</gene>
<dbReference type="EMBL" id="NXLU01000006">
    <property type="protein sequence ID" value="RDU68835.1"/>
    <property type="molecule type" value="Genomic_DNA"/>
</dbReference>
<dbReference type="GO" id="GO:0051301">
    <property type="term" value="P:cell division"/>
    <property type="evidence" value="ECO:0007669"/>
    <property type="project" value="UniProtKB-KW"/>
</dbReference>
<protein>
    <submittedName>
        <fullName evidence="8">Cell division protein FtsX</fullName>
    </submittedName>
</protein>
<dbReference type="Proteomes" id="UP000257067">
    <property type="component" value="Unassembled WGS sequence"/>
</dbReference>
<keyword evidence="8" id="KW-0132">Cell division</keyword>
<reference evidence="8 9" key="1">
    <citation type="submission" date="2018-04" db="EMBL/GenBank/DDBJ databases">
        <title>Novel Campyloabacter and Helicobacter Species and Strains.</title>
        <authorList>
            <person name="Mannion A.J."/>
            <person name="Shen Z."/>
            <person name="Fox J.G."/>
        </authorList>
    </citation>
    <scope>NUCLEOTIDE SEQUENCE [LARGE SCALE GENOMIC DNA]</scope>
    <source>
        <strain evidence="8 9">ATCC 700242</strain>
    </source>
</reference>
<evidence type="ECO:0000256" key="3">
    <source>
        <dbReference type="ARBA" id="ARBA00022692"/>
    </source>
</evidence>
<comment type="caution">
    <text evidence="8">The sequence shown here is derived from an EMBL/GenBank/DDBJ whole genome shotgun (WGS) entry which is preliminary data.</text>
</comment>
<evidence type="ECO:0000313" key="9">
    <source>
        <dbReference type="Proteomes" id="UP000257067"/>
    </source>
</evidence>
<keyword evidence="3 6" id="KW-0812">Transmembrane</keyword>
<evidence type="ECO:0000256" key="2">
    <source>
        <dbReference type="ARBA" id="ARBA00022475"/>
    </source>
</evidence>
<evidence type="ECO:0000256" key="1">
    <source>
        <dbReference type="ARBA" id="ARBA00004651"/>
    </source>
</evidence>
<dbReference type="PANTHER" id="PTHR47755">
    <property type="entry name" value="CELL DIVISION PROTEIN FTSX"/>
    <property type="match status" value="1"/>
</dbReference>
<evidence type="ECO:0000256" key="6">
    <source>
        <dbReference type="SAM" id="Phobius"/>
    </source>
</evidence>